<feature type="compositionally biased region" description="Acidic residues" evidence="6">
    <location>
        <begin position="802"/>
        <end position="823"/>
    </location>
</feature>
<dbReference type="Proteomes" id="UP000320475">
    <property type="component" value="Unassembled WGS sequence"/>
</dbReference>
<feature type="domain" description="Anaphase-promoting complex subunit 4-like WD40" evidence="7">
    <location>
        <begin position="39"/>
        <end position="116"/>
    </location>
</feature>
<dbReference type="InterPro" id="IPR024790">
    <property type="entry name" value="APC4_long_dom"/>
</dbReference>
<evidence type="ECO:0000256" key="2">
    <source>
        <dbReference type="ARBA" id="ARBA00022618"/>
    </source>
</evidence>
<reference evidence="9 10" key="1">
    <citation type="journal article" date="2019" name="Sci. Rep.">
        <title>Comparative genomics of chytrid fungi reveal insights into the obligate biotrophic and pathogenic lifestyle of Synchytrium endobioticum.</title>
        <authorList>
            <person name="van de Vossenberg B.T.L.H."/>
            <person name="Warris S."/>
            <person name="Nguyen H.D.T."/>
            <person name="van Gent-Pelzer M.P.E."/>
            <person name="Joly D.L."/>
            <person name="van de Geest H.C."/>
            <person name="Bonants P.J.M."/>
            <person name="Smith D.S."/>
            <person name="Levesque C.A."/>
            <person name="van der Lee T.A.J."/>
        </authorList>
    </citation>
    <scope>NUCLEOTIDE SEQUENCE [LARGE SCALE GENOMIC DNA]</scope>
    <source>
        <strain evidence="9 10">LEV6574</strain>
    </source>
</reference>
<dbReference type="VEuPathDB" id="FungiDB:SeMB42_g03297"/>
<feature type="domain" description="Anaphase-promoting complex subunit 4 long" evidence="8">
    <location>
        <begin position="303"/>
        <end position="500"/>
    </location>
</feature>
<dbReference type="PANTHER" id="PTHR13260:SF0">
    <property type="entry name" value="ANAPHASE-PROMOTING COMPLEX SUBUNIT 4"/>
    <property type="match status" value="1"/>
</dbReference>
<evidence type="ECO:0000313" key="10">
    <source>
        <dbReference type="Proteomes" id="UP000320475"/>
    </source>
</evidence>
<dbReference type="Pfam" id="PF12894">
    <property type="entry name" value="ANAPC4_WD40"/>
    <property type="match status" value="1"/>
</dbReference>
<evidence type="ECO:0000259" key="8">
    <source>
        <dbReference type="Pfam" id="PF12896"/>
    </source>
</evidence>
<feature type="region of interest" description="Disordered" evidence="6">
    <location>
        <begin position="802"/>
        <end position="832"/>
    </location>
</feature>
<evidence type="ECO:0000256" key="5">
    <source>
        <dbReference type="ARBA" id="ARBA00023306"/>
    </source>
</evidence>
<dbReference type="PANTHER" id="PTHR13260">
    <property type="entry name" value="ANAPHASE PROMOTING COMPLEX SUBUNIT 4 APC4"/>
    <property type="match status" value="1"/>
</dbReference>
<evidence type="ECO:0000256" key="3">
    <source>
        <dbReference type="ARBA" id="ARBA00022776"/>
    </source>
</evidence>
<keyword evidence="3" id="KW-0498">Mitosis</keyword>
<dbReference type="SUPFAM" id="SSF50978">
    <property type="entry name" value="WD40 repeat-like"/>
    <property type="match status" value="1"/>
</dbReference>
<protein>
    <recommendedName>
        <fullName evidence="1">Anaphase-promoting complex subunit 4</fullName>
    </recommendedName>
</protein>
<name>A0A507DDB9_9FUNG</name>
<feature type="compositionally biased region" description="Pro residues" evidence="6">
    <location>
        <begin position="117"/>
        <end position="129"/>
    </location>
</feature>
<dbReference type="AlphaFoldDB" id="A0A507DDB9"/>
<dbReference type="InterPro" id="IPR024789">
    <property type="entry name" value="APC4"/>
</dbReference>
<dbReference type="EMBL" id="QEAM01000036">
    <property type="protein sequence ID" value="TPX49305.1"/>
    <property type="molecule type" value="Genomic_DNA"/>
</dbReference>
<evidence type="ECO:0000256" key="4">
    <source>
        <dbReference type="ARBA" id="ARBA00022786"/>
    </source>
</evidence>
<gene>
    <name evidence="9" type="ORF">SeLEV6574_g01561</name>
</gene>
<feature type="compositionally biased region" description="Low complexity" evidence="6">
    <location>
        <begin position="130"/>
        <end position="143"/>
    </location>
</feature>
<dbReference type="GO" id="GO:0034399">
    <property type="term" value="C:nuclear periphery"/>
    <property type="evidence" value="ECO:0007669"/>
    <property type="project" value="TreeGrafter"/>
</dbReference>
<evidence type="ECO:0000313" key="9">
    <source>
        <dbReference type="EMBL" id="TPX49305.1"/>
    </source>
</evidence>
<dbReference type="InterPro" id="IPR036322">
    <property type="entry name" value="WD40_repeat_dom_sf"/>
</dbReference>
<feature type="region of interest" description="Disordered" evidence="6">
    <location>
        <begin position="114"/>
        <end position="143"/>
    </location>
</feature>
<dbReference type="GO" id="GO:0070979">
    <property type="term" value="P:protein K11-linked ubiquitination"/>
    <property type="evidence" value="ECO:0007669"/>
    <property type="project" value="TreeGrafter"/>
</dbReference>
<dbReference type="InterPro" id="IPR024977">
    <property type="entry name" value="Apc4-like_WD40_dom"/>
</dbReference>
<dbReference type="GO" id="GO:0005680">
    <property type="term" value="C:anaphase-promoting complex"/>
    <property type="evidence" value="ECO:0007669"/>
    <property type="project" value="InterPro"/>
</dbReference>
<comment type="caution">
    <text evidence="9">The sequence shown here is derived from an EMBL/GenBank/DDBJ whole genome shotgun (WGS) entry which is preliminary data.</text>
</comment>
<dbReference type="Pfam" id="PF12896">
    <property type="entry name" value="ANAPC4"/>
    <property type="match status" value="1"/>
</dbReference>
<accession>A0A507DDB9</accession>
<evidence type="ECO:0000256" key="6">
    <source>
        <dbReference type="SAM" id="MobiDB-lite"/>
    </source>
</evidence>
<organism evidence="9 10">
    <name type="scientific">Synchytrium endobioticum</name>
    <dbReference type="NCBI Taxonomy" id="286115"/>
    <lineage>
        <taxon>Eukaryota</taxon>
        <taxon>Fungi</taxon>
        <taxon>Fungi incertae sedis</taxon>
        <taxon>Chytridiomycota</taxon>
        <taxon>Chytridiomycota incertae sedis</taxon>
        <taxon>Chytridiomycetes</taxon>
        <taxon>Synchytriales</taxon>
        <taxon>Synchytriaceae</taxon>
        <taxon>Synchytrium</taxon>
    </lineage>
</organism>
<keyword evidence="4" id="KW-0833">Ubl conjugation pathway</keyword>
<proteinExistence type="predicted"/>
<evidence type="ECO:0000256" key="1">
    <source>
        <dbReference type="ARBA" id="ARBA00016067"/>
    </source>
</evidence>
<keyword evidence="5" id="KW-0131">Cell cycle</keyword>
<dbReference type="GO" id="GO:0051301">
    <property type="term" value="P:cell division"/>
    <property type="evidence" value="ECO:0007669"/>
    <property type="project" value="UniProtKB-KW"/>
</dbReference>
<dbReference type="OrthoDB" id="2110451at2759"/>
<dbReference type="InterPro" id="IPR015943">
    <property type="entry name" value="WD40/YVTN_repeat-like_dom_sf"/>
</dbReference>
<dbReference type="Gene3D" id="2.130.10.10">
    <property type="entry name" value="YVTN repeat-like/Quinoprotein amine dehydrogenase"/>
    <property type="match status" value="1"/>
</dbReference>
<sequence length="832" mass="92008">MHHAGMPQDGNDARGIALRTRTFDRFEDKRWPEPLQRIVWAKRRDLFAGVTATGDVFISRMSWKRVWTIRNARFDQAGISALAWKPDATALAIGTSHGKVYIHDVETSELIHIVHPTPTPTPTPTPSSPSPSSSHQSPRVTSPCNMNLPKVTTIYWVDDIKIDLDSHNNLCQRSFPSYMDYLPALSALPRPGSMLPQVGPDSQVKSETMHVLVVGDDTGQFSLNVDVAFHLGRHSVLPFKSPNLKDASIIQASLTPDLTILTLALLVTSSNTPDALSSPLAPSRKRPASPSVSPIYTTDFYIATIDTNLLHFRKQEVCALAYRSTQANALLKYLDDGITMLNTEYTNVNTLREQHINTFVRILGDHGTGTTPYDEMMTMLWVGHRSGATRQYLQHDLGERVLIKWENTVDAVYVAMKKLAVINLRPGAQRLLLFLTELYGLSRFEEHHQTIGLNMAQVQFCLKRAGHLMAALDRLMTVLQNDSANFANFAGWLRSGITEQGDAHQTNASQWDTTRIADYLNTSFQHDILGPFFNVPETSSASAAYIHNHSSTSSGSNSQSGFFYGLESLKAQDLSLLTIMADLRRVCNAISDVPAALIGSRCHLAGLAKLVGDVDPDKSVKVDMRLVPEPTGMMQYVMFQDPTSEALHEYWLIRFNAQLRNPPKGSVCGYESPSEVRWSGEAVKLFFADTDGTVTEVLDAQFYDDEGLLVFTRNPQGQKKLYMLPSYRTLPYRSLYTAGIPILPNDASLLSASAVPTTPVTLESPYVIETLDPVSAAVHKDFVSLLNSDAARIRILSVVDADDAGDEERPDGEDEVVDADAESLEVTVGETE</sequence>
<keyword evidence="2" id="KW-0132">Cell division</keyword>
<evidence type="ECO:0000259" key="7">
    <source>
        <dbReference type="Pfam" id="PF12894"/>
    </source>
</evidence>
<dbReference type="GO" id="GO:0031145">
    <property type="term" value="P:anaphase-promoting complex-dependent catabolic process"/>
    <property type="evidence" value="ECO:0007669"/>
    <property type="project" value="InterPro"/>
</dbReference>